<dbReference type="SUPFAM" id="SSF55658">
    <property type="entry name" value="L9 N-domain-like"/>
    <property type="match status" value="1"/>
</dbReference>
<dbReference type="InterPro" id="IPR036935">
    <property type="entry name" value="Ribosomal_bL9_N_sf"/>
</dbReference>
<evidence type="ECO:0000256" key="1">
    <source>
        <dbReference type="ARBA" id="ARBA00010605"/>
    </source>
</evidence>
<feature type="domain" description="Ribosomal protein L9" evidence="5">
    <location>
        <begin position="38"/>
        <end position="69"/>
    </location>
</feature>
<keyword evidence="3" id="KW-0687">Ribonucleoprotein</keyword>
<evidence type="ECO:0000313" key="7">
    <source>
        <dbReference type="Proteomes" id="UP001182556"/>
    </source>
</evidence>
<name>A0AAD9CWT2_PAPLA</name>
<evidence type="ECO:0000256" key="3">
    <source>
        <dbReference type="ARBA" id="ARBA00023274"/>
    </source>
</evidence>
<dbReference type="AlphaFoldDB" id="A0AAD9CWT2"/>
<dbReference type="Pfam" id="PF01281">
    <property type="entry name" value="Ribosomal_L9_N"/>
    <property type="match status" value="1"/>
</dbReference>
<dbReference type="EMBL" id="JAODAN010000007">
    <property type="protein sequence ID" value="KAK1922987.1"/>
    <property type="molecule type" value="Genomic_DNA"/>
</dbReference>
<evidence type="ECO:0000259" key="5">
    <source>
        <dbReference type="Pfam" id="PF01281"/>
    </source>
</evidence>
<dbReference type="GO" id="GO:0005840">
    <property type="term" value="C:ribosome"/>
    <property type="evidence" value="ECO:0007669"/>
    <property type="project" value="UniProtKB-KW"/>
</dbReference>
<feature type="compositionally biased region" description="Low complexity" evidence="4">
    <location>
        <begin position="90"/>
        <end position="107"/>
    </location>
</feature>
<sequence>MFASSSTSLRPLTAIASSSRHFSSTTILKAKRKELIELLADHPQFGLKGDRILVQPGHARHRLVPKRIARWVPNWRWYGIKPFKKAPEMSESPQISAPSSASTAPETAEPKEDVPTPQNVLNELHLLPESLVFSLPTTEDGVTLYGSLTLSDVVIRLAELGTTTKHFVVGWAEDEEASAASGDRMKAVGTRKARVQVKGGGKEAVEIEVEVKSLDGAA</sequence>
<feature type="region of interest" description="Disordered" evidence="4">
    <location>
        <begin position="88"/>
        <end position="116"/>
    </location>
</feature>
<dbReference type="Gene3D" id="3.40.5.10">
    <property type="entry name" value="Ribosomal protein L9, N-terminal domain"/>
    <property type="match status" value="1"/>
</dbReference>
<evidence type="ECO:0000313" key="6">
    <source>
        <dbReference type="EMBL" id="KAK1922987.1"/>
    </source>
</evidence>
<dbReference type="GO" id="GO:1990904">
    <property type="term" value="C:ribonucleoprotein complex"/>
    <property type="evidence" value="ECO:0007669"/>
    <property type="project" value="UniProtKB-KW"/>
</dbReference>
<dbReference type="Proteomes" id="UP001182556">
    <property type="component" value="Unassembled WGS sequence"/>
</dbReference>
<keyword evidence="2" id="KW-0689">Ribosomal protein</keyword>
<dbReference type="InterPro" id="IPR020070">
    <property type="entry name" value="Ribosomal_bL9_N"/>
</dbReference>
<accession>A0AAD9CWT2</accession>
<protein>
    <recommendedName>
        <fullName evidence="5">Ribosomal protein L9 domain-containing protein</fullName>
    </recommendedName>
</protein>
<evidence type="ECO:0000256" key="4">
    <source>
        <dbReference type="SAM" id="MobiDB-lite"/>
    </source>
</evidence>
<evidence type="ECO:0000256" key="2">
    <source>
        <dbReference type="ARBA" id="ARBA00022980"/>
    </source>
</evidence>
<reference evidence="6" key="1">
    <citation type="submission" date="2023-02" db="EMBL/GenBank/DDBJ databases">
        <title>Identification and recombinant expression of a fungal hydrolase from Papiliotrema laurentii that hydrolyzes apple cutin and clears colloidal polyester polyurethane.</title>
        <authorList>
            <consortium name="DOE Joint Genome Institute"/>
            <person name="Roman V.A."/>
            <person name="Bojanowski C."/>
            <person name="Crable B.R."/>
            <person name="Wagner D.N."/>
            <person name="Hung C.S."/>
            <person name="Nadeau L.J."/>
            <person name="Schratz L."/>
            <person name="Haridas S."/>
            <person name="Pangilinan J."/>
            <person name="Lipzen A."/>
            <person name="Na H."/>
            <person name="Yan M."/>
            <person name="Ng V."/>
            <person name="Grigoriev I.V."/>
            <person name="Spatafora J.W."/>
            <person name="Barlow D."/>
            <person name="Biffinger J."/>
            <person name="Kelley-Loughnane N."/>
            <person name="Varaljay V.A."/>
            <person name="Crookes-Goodson W.J."/>
        </authorList>
    </citation>
    <scope>NUCLEOTIDE SEQUENCE</scope>
    <source>
        <strain evidence="6">5307AH</strain>
    </source>
</reference>
<organism evidence="6 7">
    <name type="scientific">Papiliotrema laurentii</name>
    <name type="common">Cryptococcus laurentii</name>
    <dbReference type="NCBI Taxonomy" id="5418"/>
    <lineage>
        <taxon>Eukaryota</taxon>
        <taxon>Fungi</taxon>
        <taxon>Dikarya</taxon>
        <taxon>Basidiomycota</taxon>
        <taxon>Agaricomycotina</taxon>
        <taxon>Tremellomycetes</taxon>
        <taxon>Tremellales</taxon>
        <taxon>Rhynchogastremaceae</taxon>
        <taxon>Papiliotrema</taxon>
    </lineage>
</organism>
<gene>
    <name evidence="6" type="ORF">DB88DRAFT_493387</name>
</gene>
<comment type="caution">
    <text evidence="6">The sequence shown here is derived from an EMBL/GenBank/DDBJ whole genome shotgun (WGS) entry which is preliminary data.</text>
</comment>
<keyword evidence="7" id="KW-1185">Reference proteome</keyword>
<dbReference type="InterPro" id="IPR009027">
    <property type="entry name" value="Ribosomal_bL9/RNase_H1_N"/>
</dbReference>
<comment type="similarity">
    <text evidence="1">Belongs to the bacterial ribosomal protein bL9 family.</text>
</comment>
<proteinExistence type="inferred from homology"/>